<dbReference type="AlphaFoldDB" id="A0A936YS45"/>
<feature type="coiled-coil region" evidence="1">
    <location>
        <begin position="595"/>
        <end position="647"/>
    </location>
</feature>
<dbReference type="EMBL" id="JAEQNC010000015">
    <property type="protein sequence ID" value="MBL0374718.1"/>
    <property type="molecule type" value="Genomic_DNA"/>
</dbReference>
<evidence type="ECO:0000256" key="1">
    <source>
        <dbReference type="SAM" id="Coils"/>
    </source>
</evidence>
<proteinExistence type="predicted"/>
<dbReference type="Proteomes" id="UP000633219">
    <property type="component" value="Unassembled WGS sequence"/>
</dbReference>
<evidence type="ECO:0000313" key="5">
    <source>
        <dbReference type="Proteomes" id="UP000633219"/>
    </source>
</evidence>
<name>A0A936YS45_9HYPH</name>
<dbReference type="InterPro" id="IPR012683">
    <property type="entry name" value="CHP02302_TM"/>
</dbReference>
<feature type="transmembrane region" description="Helical" evidence="3">
    <location>
        <begin position="64"/>
        <end position="83"/>
    </location>
</feature>
<keyword evidence="5" id="KW-1185">Reference proteome</keyword>
<sequence length="864" mass="95353">MTESSAQAPDQERTGLRRRIAGMRAVGFVVLFAERLLVAALPALGIAALFLILGWFGVWRMMPGLLKAAVTAALLAGLIASLLRFKGFRLPDRSTIDRRLEGRSGLSHQAISVQTEQPVGSDLFSKALWKRHQTRMAQTIKAIDAGFPAPDIARRDPYALRAITVLALVIAWTFSLSNYGGRVRDAFDYSASTNLAADQRIDAWVTPPSYTGVAPVYLSGAQAKPAEGPVRVPQMSELTIRISGSGVTDDVTFTSASGAQPVVLTPEKAGSQAQADAAREALESRTYKFKLARDGKVSVNGRDYAFAVTPDTPPKIAFAKEPSRALNGALEIAFEIKDDYGVAEAYAEIRPVDSEPGAIPLFAPPEFRLDLPGGDAKHVKGTTSRDLTEHPLSGKKVLLTLVARDAAGLGGRSETREIVLPARFFSEPLAGSVAEQRQVFSLDINKIQRALDLNEAATFRPEETIPNLRHYLLTQSAKNRLKFVSSIAGLEEVSTYFWDVARYIEDGDLSSAEKRLRNAQDKLSEALARNASDAEIQKLMDELRQAMKDYLSEMAKRMQNPDNTQMSRQAQRMMRTQDFDNMLNQLENLARSGSRDEARKLLSEMQRMLNNMQTARPSDGNQQQNPMREQIDKLGELMQKQQQLMEDTHRTEQALRERMQREDLSEDGDQSLTEPPAGNPEDSQDQSEQQSSPEDKMTAEQLRQALKEMKERQQQLQKDLGALQKKLSELGLKPMPGFGDAGKEMGESSEALGKSQGQRSADAQGRALDALRKGAGDLMQQLQQAGQNGQPGMPMQSGQQSEGNDPLGRRSGQLGSENDDQVKVPDQIDVQRAREILDQIRRKLGDGPASLIEKEYLERLLDLR</sequence>
<evidence type="ECO:0000256" key="3">
    <source>
        <dbReference type="SAM" id="Phobius"/>
    </source>
</evidence>
<gene>
    <name evidence="4" type="ORF">JJB09_22140</name>
</gene>
<keyword evidence="1" id="KW-0175">Coiled coil</keyword>
<dbReference type="RefSeq" id="WP_201663265.1">
    <property type="nucleotide sequence ID" value="NZ_JAEQNC010000015.1"/>
</dbReference>
<comment type="caution">
    <text evidence="4">The sequence shown here is derived from an EMBL/GenBank/DDBJ whole genome shotgun (WGS) entry which is preliminary data.</text>
</comment>
<evidence type="ECO:0000313" key="4">
    <source>
        <dbReference type="EMBL" id="MBL0374718.1"/>
    </source>
</evidence>
<accession>A0A936YS45</accession>
<dbReference type="NCBIfam" id="TIGR02302">
    <property type="entry name" value="aProt_lowcomp"/>
    <property type="match status" value="1"/>
</dbReference>
<feature type="transmembrane region" description="Helical" evidence="3">
    <location>
        <begin position="25"/>
        <end position="58"/>
    </location>
</feature>
<organism evidence="4 5">
    <name type="scientific">Rhizobium setariae</name>
    <dbReference type="NCBI Taxonomy" id="2801340"/>
    <lineage>
        <taxon>Bacteria</taxon>
        <taxon>Pseudomonadati</taxon>
        <taxon>Pseudomonadota</taxon>
        <taxon>Alphaproteobacteria</taxon>
        <taxon>Hyphomicrobiales</taxon>
        <taxon>Rhizobiaceae</taxon>
        <taxon>Rhizobium/Agrobacterium group</taxon>
        <taxon>Rhizobium</taxon>
    </lineage>
</organism>
<keyword evidence="3" id="KW-1133">Transmembrane helix</keyword>
<keyword evidence="3" id="KW-0472">Membrane</keyword>
<dbReference type="Pfam" id="PF13779">
    <property type="entry name" value="DUF4175"/>
    <property type="match status" value="1"/>
</dbReference>
<reference evidence="4" key="1">
    <citation type="submission" date="2021-01" db="EMBL/GenBank/DDBJ databases">
        <title>Rhizobium sp. strain KVB221 16S ribosomal RNA gene Genome sequencing and assembly.</title>
        <authorList>
            <person name="Kang M."/>
        </authorList>
    </citation>
    <scope>NUCLEOTIDE SEQUENCE</scope>
    <source>
        <strain evidence="4">KVB221</strain>
    </source>
</reference>
<protein>
    <submittedName>
        <fullName evidence="4">TIGR02302 family protein</fullName>
    </submittedName>
</protein>
<feature type="region of interest" description="Disordered" evidence="2">
    <location>
        <begin position="659"/>
        <end position="827"/>
    </location>
</feature>
<evidence type="ECO:0000256" key="2">
    <source>
        <dbReference type="SAM" id="MobiDB-lite"/>
    </source>
</evidence>
<keyword evidence="3" id="KW-0812">Transmembrane</keyword>
<feature type="compositionally biased region" description="Low complexity" evidence="2">
    <location>
        <begin position="776"/>
        <end position="801"/>
    </location>
</feature>
<feature type="coiled-coil region" evidence="1">
    <location>
        <begin position="509"/>
        <end position="560"/>
    </location>
</feature>